<evidence type="ECO:0000313" key="1">
    <source>
        <dbReference type="EMBL" id="SPC20642.1"/>
    </source>
</evidence>
<gene>
    <name evidence="1" type="ORF">CO2235_MP30017</name>
</gene>
<dbReference type="EMBL" id="OGUS01000138">
    <property type="protein sequence ID" value="SPC20642.1"/>
    <property type="molecule type" value="Genomic_DNA"/>
</dbReference>
<proteinExistence type="predicted"/>
<accession>A0A976GCZ9</accession>
<sequence length="71" mass="7958">MSRKGSNVRGHNSTRSIISAAMPIMMRPSATQYIVGFYNPVRRHSTLDYLSPQAYEAKLTAKQPICLSEKT</sequence>
<dbReference type="AlphaFoldDB" id="A0A976GCZ9"/>
<geneLocation type="plasmid" evidence="2">
    <name>co2235_mp</name>
</geneLocation>
<evidence type="ECO:0000313" key="2">
    <source>
        <dbReference type="Proteomes" id="UP000256862"/>
    </source>
</evidence>
<protein>
    <recommendedName>
        <fullName evidence="3">Integrase catalytic domain-containing protein</fullName>
    </recommendedName>
</protein>
<name>A0A976GCZ9_9BURK</name>
<dbReference type="Proteomes" id="UP000256862">
    <property type="component" value="Plasmid CO2235_mp"/>
</dbReference>
<evidence type="ECO:0008006" key="3">
    <source>
        <dbReference type="Google" id="ProtNLM"/>
    </source>
</evidence>
<reference evidence="1 2" key="1">
    <citation type="submission" date="2018-01" db="EMBL/GenBank/DDBJ databases">
        <authorList>
            <person name="Clerissi C."/>
        </authorList>
    </citation>
    <scope>NUCLEOTIDE SEQUENCE [LARGE SCALE GENOMIC DNA]</scope>
    <source>
        <strain evidence="1">Cupriavidus oxalaticus LMG 2235</strain>
        <plasmid evidence="2">co2235_mp</plasmid>
    </source>
</reference>
<comment type="caution">
    <text evidence="1">The sequence shown here is derived from an EMBL/GenBank/DDBJ whole genome shotgun (WGS) entry which is preliminary data.</text>
</comment>
<organism evidence="1 2">
    <name type="scientific">Cupriavidus oxalaticus</name>
    <dbReference type="NCBI Taxonomy" id="96344"/>
    <lineage>
        <taxon>Bacteria</taxon>
        <taxon>Pseudomonadati</taxon>
        <taxon>Pseudomonadota</taxon>
        <taxon>Betaproteobacteria</taxon>
        <taxon>Burkholderiales</taxon>
        <taxon>Burkholderiaceae</taxon>
        <taxon>Cupriavidus</taxon>
    </lineage>
</organism>